<protein>
    <recommendedName>
        <fullName evidence="2">DUF8021 domain-containing protein</fullName>
    </recommendedName>
</protein>
<dbReference type="OrthoDB" id="3515051at2759"/>
<feature type="chain" id="PRO_5028920877" description="DUF8021 domain-containing protein" evidence="1">
    <location>
        <begin position="19"/>
        <end position="272"/>
    </location>
</feature>
<evidence type="ECO:0000313" key="3">
    <source>
        <dbReference type="EMBL" id="KAF2867503.1"/>
    </source>
</evidence>
<feature type="domain" description="DUF8021" evidence="2">
    <location>
        <begin position="138"/>
        <end position="250"/>
    </location>
</feature>
<dbReference type="AlphaFoldDB" id="A0A7C8M6V0"/>
<sequence length="272" mass="29899">MLSTVVLSLASMATSASAVECTRDWLQQTVDSYIYMQSTGSHDEVENIAYTMVYLENNRTASILQDIPAWPLVTAANHSSLDTTNCRTFTELIMSLDDEGNVSLIDSLVTDKGDWAFNATGTFYWNSQETWDPIPETKRLSREVIKAAGDAYADRCNDVTVEVPFGTPCARLEGGAYTGRGNLSANTCNIGGLPDHIPMTNRRYVVDEIMGTVDIFMGFTGLDRTRHTEGTPDSHLFRVEEGKIRYIHTVSACFVDGCGMNGTRLPPGVGLR</sequence>
<comment type="caution">
    <text evidence="3">The sequence shown here is derived from an EMBL/GenBank/DDBJ whole genome shotgun (WGS) entry which is preliminary data.</text>
</comment>
<reference evidence="3 4" key="1">
    <citation type="submission" date="2020-01" db="EMBL/GenBank/DDBJ databases">
        <authorList>
            <consortium name="DOE Joint Genome Institute"/>
            <person name="Haridas S."/>
            <person name="Albert R."/>
            <person name="Binder M."/>
            <person name="Bloem J."/>
            <person name="Labutti K."/>
            <person name="Salamov A."/>
            <person name="Andreopoulos B."/>
            <person name="Baker S.E."/>
            <person name="Barry K."/>
            <person name="Bills G."/>
            <person name="Bluhm B.H."/>
            <person name="Cannon C."/>
            <person name="Castanera R."/>
            <person name="Culley D.E."/>
            <person name="Daum C."/>
            <person name="Ezra D."/>
            <person name="Gonzalez J.B."/>
            <person name="Henrissat B."/>
            <person name="Kuo A."/>
            <person name="Liang C."/>
            <person name="Lipzen A."/>
            <person name="Lutzoni F."/>
            <person name="Magnuson J."/>
            <person name="Mondo S."/>
            <person name="Nolan M."/>
            <person name="Ohm R."/>
            <person name="Pangilinan J."/>
            <person name="Park H.-J.H."/>
            <person name="Ramirez L."/>
            <person name="Alfaro M."/>
            <person name="Sun H."/>
            <person name="Tritt A."/>
            <person name="Yoshinaga Y."/>
            <person name="Zwiers L.-H.L."/>
            <person name="Turgeon B.G."/>
            <person name="Goodwin S.B."/>
            <person name="Spatafora J.W."/>
            <person name="Crous P.W."/>
            <person name="Grigoriev I.V."/>
        </authorList>
    </citation>
    <scope>NUCLEOTIDE SEQUENCE [LARGE SCALE GENOMIC DNA]</scope>
    <source>
        <strain evidence="3 4">CBS 611.86</strain>
    </source>
</reference>
<evidence type="ECO:0000259" key="2">
    <source>
        <dbReference type="Pfam" id="PF26061"/>
    </source>
</evidence>
<gene>
    <name evidence="3" type="ORF">BDV95DRAFT_631208</name>
</gene>
<name>A0A7C8M6V0_9PLEO</name>
<keyword evidence="1" id="KW-0732">Signal</keyword>
<dbReference type="Pfam" id="PF26061">
    <property type="entry name" value="DUF8021"/>
    <property type="match status" value="1"/>
</dbReference>
<organism evidence="3 4">
    <name type="scientific">Massariosphaeria phaeospora</name>
    <dbReference type="NCBI Taxonomy" id="100035"/>
    <lineage>
        <taxon>Eukaryota</taxon>
        <taxon>Fungi</taxon>
        <taxon>Dikarya</taxon>
        <taxon>Ascomycota</taxon>
        <taxon>Pezizomycotina</taxon>
        <taxon>Dothideomycetes</taxon>
        <taxon>Pleosporomycetidae</taxon>
        <taxon>Pleosporales</taxon>
        <taxon>Pleosporales incertae sedis</taxon>
        <taxon>Massariosphaeria</taxon>
    </lineage>
</organism>
<dbReference type="EMBL" id="JAADJZ010000023">
    <property type="protein sequence ID" value="KAF2867503.1"/>
    <property type="molecule type" value="Genomic_DNA"/>
</dbReference>
<evidence type="ECO:0000313" key="4">
    <source>
        <dbReference type="Proteomes" id="UP000481861"/>
    </source>
</evidence>
<dbReference type="InterPro" id="IPR058334">
    <property type="entry name" value="DUF8021"/>
</dbReference>
<keyword evidence="4" id="KW-1185">Reference proteome</keyword>
<proteinExistence type="predicted"/>
<evidence type="ECO:0000256" key="1">
    <source>
        <dbReference type="SAM" id="SignalP"/>
    </source>
</evidence>
<dbReference type="Proteomes" id="UP000481861">
    <property type="component" value="Unassembled WGS sequence"/>
</dbReference>
<feature type="signal peptide" evidence="1">
    <location>
        <begin position="1"/>
        <end position="18"/>
    </location>
</feature>
<accession>A0A7C8M6V0</accession>